<dbReference type="NCBIfam" id="TIGR02099">
    <property type="entry name" value="YhdP family protein"/>
    <property type="match status" value="1"/>
</dbReference>
<evidence type="ECO:0000313" key="3">
    <source>
        <dbReference type="Proteomes" id="UP000235116"/>
    </source>
</evidence>
<accession>A0A2K9LP47</accession>
<feature type="domain" description="YhdP central" evidence="1">
    <location>
        <begin position="4"/>
        <end position="1298"/>
    </location>
</feature>
<dbReference type="Pfam" id="PF13116">
    <property type="entry name" value="YhdP"/>
    <property type="match status" value="1"/>
</dbReference>
<name>A0A2K9LP47_9GAMM</name>
<sequence length="1331" mass="145550">MVKRLAAGVARVVLSLCVAVLVLCAVFVGVARELVYEIDDFQPQIVEFINQQSGLQLQLASISGSWKGLAPRFTLHDVSVRMATSSGEPMLVSSIELEILLLKSLLSLQPRIRLSVDGARATAVFKDQHLVMSGFESLAEPQPRQAEDQGESALDILLAQPRLSFSNSQLHVDGLYDVPVTLSVHQLQTEAGLRRRYLLGDFTAHGPSDIHFSLKGRVRGSVLRQGSLNGGLFVNVDAADWYAWIPQQHRALPQASLESLQGGARFWFNFKAGVAEEIVTDFKIDDIRLNSSNDIKPPHIQDLEGKARWALLANNEWRLDLQDLRLQTDRFLWMPSVVHLVAGAQPDDTTRYRIVVDDVDIEPWVNYYLGIQSAEDKVHQILSKLRPSGKLQEVAVELMVGDKQLKDYRFAVTLAGFQNRPWQFYPGLHDLEVRAWGKKGTTLFSIDEDYLELNYPRLFRDVITINSAHAQLQLQELDDQWFLQSGVINASTRDARAATQLSLSIPKDKALPPFLQLQATLRDGDGKNKSLYLPAGVLSEPLLAWLDDAIIDGHLMRGDVVVHGPARLHDTEPLGVLLGFTASDGVLQFLPDWEAPVRNGVADVVVDQGEVDARVLQASYYGQSLKQGAVTLPKIKQDTPHVLSVRVQTEGPAAEGFSILTGSPLRSSIGDFIDDFSLQGDLAVDFGLDIPLQAEFKNQISSVTRVQLEKGTLNLQSQNITIKDLTAQVTFDLAKGLSAKTLMGRFLGGQVSGAIKTTKNTQGDTTVLQMRGNTSVAALNQWRPLSVLQPVSGALRYDAMITIPVGPQKRTHAQPRLQIKSDLKGVQVALPAPFGKVAAQTVPFSFGMGLGGVPVQLDVQYGDYFKLLTSSGSEGVERSALHFGPGTVSLPEHNIVRVSGVLPRFDDAEWRPVFDNINTTANKNNENTDPGLLYRLDDSTLRVDDLTLTGYALGQTDLKLLRGDQQWLVWINNSMATGKLTFPDYLLGVPEDYAKQTIPIVVDLERLHIEKSQNGVAEAEQEPVQWQPADVSPKAFPPVDITLGQFTVGDANFGSWKIKATPVTNGVNIPDFSAKVGKASLTGNAQWSESITGQRNTTVQATLGAKNVANIVKAMGGTPFISSKTAGATGELKWPGAPFEFALGRTQGDLSVKLQSGVFYNVNSNAAGKLWGALNFETLLRRLQLDFDDISESEMVYDELSGNIELDKGILNISRVKLNSPAIKMNASGKIDVERSTLDVGLDVALPVTRNLVLPAAVIGGVPAAATAYVVEKMFGEQFDKLTTIKYDIKGTFDEPLVTVKDSFSIIPKQVGEAVINKDKAEMPPAVEVTP</sequence>
<protein>
    <submittedName>
        <fullName evidence="2">TIGR02099 family protein</fullName>
    </submittedName>
</protein>
<evidence type="ECO:0000259" key="1">
    <source>
        <dbReference type="Pfam" id="PF13116"/>
    </source>
</evidence>
<dbReference type="Proteomes" id="UP000235116">
    <property type="component" value="Chromosome"/>
</dbReference>
<dbReference type="PANTHER" id="PTHR38690">
    <property type="entry name" value="PROTEASE-RELATED"/>
    <property type="match status" value="1"/>
</dbReference>
<dbReference type="InterPro" id="IPR011836">
    <property type="entry name" value="YhdP"/>
</dbReference>
<dbReference type="EMBL" id="CP022684">
    <property type="protein sequence ID" value="AUM14043.1"/>
    <property type="molecule type" value="Genomic_DNA"/>
</dbReference>
<organism evidence="2 3">
    <name type="scientific">Ketobacter alkanivorans</name>
    <dbReference type="NCBI Taxonomy" id="1917421"/>
    <lineage>
        <taxon>Bacteria</taxon>
        <taxon>Pseudomonadati</taxon>
        <taxon>Pseudomonadota</taxon>
        <taxon>Gammaproteobacteria</taxon>
        <taxon>Pseudomonadales</taxon>
        <taxon>Ketobacteraceae</taxon>
        <taxon>Ketobacter</taxon>
    </lineage>
</organism>
<keyword evidence="3" id="KW-1185">Reference proteome</keyword>
<dbReference type="InterPro" id="IPR025263">
    <property type="entry name" value="YhdP_central"/>
</dbReference>
<dbReference type="KEGG" id="kak:Kalk_17125"/>
<reference evidence="3" key="1">
    <citation type="submission" date="2017-08" db="EMBL/GenBank/DDBJ databases">
        <title>Direct submision.</title>
        <authorList>
            <person name="Kim S.-J."/>
            <person name="Rhee S.-K."/>
        </authorList>
    </citation>
    <scope>NUCLEOTIDE SEQUENCE [LARGE SCALE GENOMIC DNA]</scope>
    <source>
        <strain evidence="3">GI5</strain>
    </source>
</reference>
<dbReference type="PANTHER" id="PTHR38690:SF1">
    <property type="entry name" value="PROTEASE"/>
    <property type="match status" value="1"/>
</dbReference>
<gene>
    <name evidence="2" type="ORF">Kalk_17125</name>
</gene>
<proteinExistence type="predicted"/>
<evidence type="ECO:0000313" key="2">
    <source>
        <dbReference type="EMBL" id="AUM14043.1"/>
    </source>
</evidence>